<reference evidence="2 3" key="1">
    <citation type="journal article" date="2010" name="Science">
        <title>Genomic comparison of the ants Camponotus floridanus and Harpegnathos saltator.</title>
        <authorList>
            <person name="Bonasio R."/>
            <person name="Zhang G."/>
            <person name="Ye C."/>
            <person name="Mutti N.S."/>
            <person name="Fang X."/>
            <person name="Qin N."/>
            <person name="Donahue G."/>
            <person name="Yang P."/>
            <person name="Li Q."/>
            <person name="Li C."/>
            <person name="Zhang P."/>
            <person name="Huang Z."/>
            <person name="Berger S.L."/>
            <person name="Reinberg D."/>
            <person name="Wang J."/>
            <person name="Liebig J."/>
        </authorList>
    </citation>
    <scope>NUCLEOTIDE SEQUENCE [LARGE SCALE GENOMIC DNA]</scope>
    <source>
        <strain evidence="3">C129</strain>
    </source>
</reference>
<gene>
    <name evidence="2" type="ORF">EAG_03053</name>
</gene>
<organism evidence="3">
    <name type="scientific">Camponotus floridanus</name>
    <name type="common">Florida carpenter ant</name>
    <dbReference type="NCBI Taxonomy" id="104421"/>
    <lineage>
        <taxon>Eukaryota</taxon>
        <taxon>Metazoa</taxon>
        <taxon>Ecdysozoa</taxon>
        <taxon>Arthropoda</taxon>
        <taxon>Hexapoda</taxon>
        <taxon>Insecta</taxon>
        <taxon>Pterygota</taxon>
        <taxon>Neoptera</taxon>
        <taxon>Endopterygota</taxon>
        <taxon>Hymenoptera</taxon>
        <taxon>Apocrita</taxon>
        <taxon>Aculeata</taxon>
        <taxon>Formicoidea</taxon>
        <taxon>Formicidae</taxon>
        <taxon>Formicinae</taxon>
        <taxon>Camponotus</taxon>
    </lineage>
</organism>
<accession>E2AXG7</accession>
<dbReference type="Proteomes" id="UP000000311">
    <property type="component" value="Unassembled WGS sequence"/>
</dbReference>
<feature type="region of interest" description="Disordered" evidence="1">
    <location>
        <begin position="109"/>
        <end position="145"/>
    </location>
</feature>
<keyword evidence="3" id="KW-1185">Reference proteome</keyword>
<proteinExistence type="predicted"/>
<evidence type="ECO:0000256" key="1">
    <source>
        <dbReference type="SAM" id="MobiDB-lite"/>
    </source>
</evidence>
<name>E2AXG7_CAMFO</name>
<evidence type="ECO:0000313" key="3">
    <source>
        <dbReference type="Proteomes" id="UP000000311"/>
    </source>
</evidence>
<dbReference type="EMBL" id="GL443570">
    <property type="protein sequence ID" value="EFN61871.1"/>
    <property type="molecule type" value="Genomic_DNA"/>
</dbReference>
<dbReference type="InParanoid" id="E2AXG7"/>
<protein>
    <submittedName>
        <fullName evidence="2">Uncharacterized protein</fullName>
    </submittedName>
</protein>
<sequence length="145" mass="16829">MQSQLNNLASLINGLLAQKDKGNNSDTISTGTEEDLEGLGGLEDLENLEGLGNFRISEGGKNGGVRMAMIGLQELDQKIKIMRERRRLRERKLRIDDDLTLKEKKMRWNLEDSKKGERKESMGKLRKDTNRRKMVEMRRRRDTQR</sequence>
<evidence type="ECO:0000313" key="2">
    <source>
        <dbReference type="EMBL" id="EFN61871.1"/>
    </source>
</evidence>
<dbReference type="AlphaFoldDB" id="E2AXG7"/>